<dbReference type="EMBL" id="LAZR01050301">
    <property type="protein sequence ID" value="KKK87654.1"/>
    <property type="molecule type" value="Genomic_DNA"/>
</dbReference>
<dbReference type="InterPro" id="IPR050330">
    <property type="entry name" value="Bact_OuterMem_StrucFunc"/>
</dbReference>
<feature type="domain" description="OmpA-like" evidence="1">
    <location>
        <begin position="20"/>
        <end position="134"/>
    </location>
</feature>
<dbReference type="InterPro" id="IPR036737">
    <property type="entry name" value="OmpA-like_sf"/>
</dbReference>
<protein>
    <recommendedName>
        <fullName evidence="1">OmpA-like domain-containing protein</fullName>
    </recommendedName>
</protein>
<organism evidence="2">
    <name type="scientific">marine sediment metagenome</name>
    <dbReference type="NCBI Taxonomy" id="412755"/>
    <lineage>
        <taxon>unclassified sequences</taxon>
        <taxon>metagenomes</taxon>
        <taxon>ecological metagenomes</taxon>
    </lineage>
</organism>
<dbReference type="PROSITE" id="PS51123">
    <property type="entry name" value="OMPA_2"/>
    <property type="match status" value="1"/>
</dbReference>
<dbReference type="PANTHER" id="PTHR30329:SF21">
    <property type="entry name" value="LIPOPROTEIN YIAD-RELATED"/>
    <property type="match status" value="1"/>
</dbReference>
<dbReference type="CDD" id="cd07185">
    <property type="entry name" value="OmpA_C-like"/>
    <property type="match status" value="1"/>
</dbReference>
<dbReference type="InterPro" id="IPR006665">
    <property type="entry name" value="OmpA-like"/>
</dbReference>
<dbReference type="PANTHER" id="PTHR30329">
    <property type="entry name" value="STATOR ELEMENT OF FLAGELLAR MOTOR COMPLEX"/>
    <property type="match status" value="1"/>
</dbReference>
<gene>
    <name evidence="2" type="ORF">LCGC14_2751080</name>
</gene>
<dbReference type="AlphaFoldDB" id="A0A0F9BAC5"/>
<sequence length="134" mass="15340">MVYEPAFDTESGQYKTEMSGSFTGDGPLKTVYFEPGRAALTFEAFEELDKIISFLKENEDKKVFISGHCALYSTEEGRLQLSEMRASNVYWYLRDQGWKPRIKPDVSGFGGTQFVTADPDSQNMNRRVEIRIED</sequence>
<dbReference type="SUPFAM" id="SSF103088">
    <property type="entry name" value="OmpA-like"/>
    <property type="match status" value="1"/>
</dbReference>
<reference evidence="2" key="1">
    <citation type="journal article" date="2015" name="Nature">
        <title>Complex archaea that bridge the gap between prokaryotes and eukaryotes.</title>
        <authorList>
            <person name="Spang A."/>
            <person name="Saw J.H."/>
            <person name="Jorgensen S.L."/>
            <person name="Zaremba-Niedzwiedzka K."/>
            <person name="Martijn J."/>
            <person name="Lind A.E."/>
            <person name="van Eijk R."/>
            <person name="Schleper C."/>
            <person name="Guy L."/>
            <person name="Ettema T.J."/>
        </authorList>
    </citation>
    <scope>NUCLEOTIDE SEQUENCE</scope>
</reference>
<proteinExistence type="predicted"/>
<name>A0A0F9BAC5_9ZZZZ</name>
<dbReference type="Pfam" id="PF00691">
    <property type="entry name" value="OmpA"/>
    <property type="match status" value="1"/>
</dbReference>
<evidence type="ECO:0000259" key="1">
    <source>
        <dbReference type="PROSITE" id="PS51123"/>
    </source>
</evidence>
<accession>A0A0F9BAC5</accession>
<evidence type="ECO:0000313" key="2">
    <source>
        <dbReference type="EMBL" id="KKK87654.1"/>
    </source>
</evidence>
<dbReference type="Gene3D" id="3.30.1330.60">
    <property type="entry name" value="OmpA-like domain"/>
    <property type="match status" value="1"/>
</dbReference>
<comment type="caution">
    <text evidence="2">The sequence shown here is derived from an EMBL/GenBank/DDBJ whole genome shotgun (WGS) entry which is preliminary data.</text>
</comment>